<name>A0A1E4TBV9_9ASCO</name>
<organism evidence="5 6">
    <name type="scientific">Tortispora caseinolytica NRRL Y-17796</name>
    <dbReference type="NCBI Taxonomy" id="767744"/>
    <lineage>
        <taxon>Eukaryota</taxon>
        <taxon>Fungi</taxon>
        <taxon>Dikarya</taxon>
        <taxon>Ascomycota</taxon>
        <taxon>Saccharomycotina</taxon>
        <taxon>Trigonopsidomycetes</taxon>
        <taxon>Trigonopsidales</taxon>
        <taxon>Trigonopsidaceae</taxon>
        <taxon>Tortispora</taxon>
    </lineage>
</organism>
<evidence type="ECO:0000256" key="1">
    <source>
        <dbReference type="ARBA" id="ARBA00023239"/>
    </source>
</evidence>
<dbReference type="PANTHER" id="PTHR12128">
    <property type="entry name" value="DIHYDRODIPICOLINATE SYNTHASE"/>
    <property type="match status" value="1"/>
</dbReference>
<dbReference type="AlphaFoldDB" id="A0A1E4TBV9"/>
<dbReference type="OrthoDB" id="191315at2759"/>
<dbReference type="Proteomes" id="UP000095023">
    <property type="component" value="Unassembled WGS sequence"/>
</dbReference>
<feature type="active site" description="Proton donor/acceptor" evidence="3">
    <location>
        <position position="146"/>
    </location>
</feature>
<evidence type="ECO:0000313" key="5">
    <source>
        <dbReference type="EMBL" id="ODV89231.1"/>
    </source>
</evidence>
<evidence type="ECO:0000256" key="2">
    <source>
        <dbReference type="PIRNR" id="PIRNR001365"/>
    </source>
</evidence>
<gene>
    <name evidence="5" type="ORF">CANCADRAFT_135363</name>
</gene>
<dbReference type="PANTHER" id="PTHR12128:SF66">
    <property type="entry name" value="4-HYDROXY-2-OXOGLUTARATE ALDOLASE, MITOCHONDRIAL"/>
    <property type="match status" value="1"/>
</dbReference>
<protein>
    <submittedName>
        <fullName evidence="5">Uncharacterized protein</fullName>
    </submittedName>
</protein>
<accession>A0A1E4TBV9</accession>
<dbReference type="Gene3D" id="3.20.20.70">
    <property type="entry name" value="Aldolase class I"/>
    <property type="match status" value="1"/>
</dbReference>
<dbReference type="PRINTS" id="PR00146">
    <property type="entry name" value="DHPICSNTHASE"/>
</dbReference>
<sequence length="314" mass="33986">MAPSTLPRGIYPPVVSFFKDDKDETLDTETLKKHVVRMVRAGCAGVVVQGSNGEAVHLTRDERKANVKAAREAFDDAGFKNAVLIAGCGVQSVHETVIFCKDAAEAGAEYAMVLPPHYYKAWVPLNDIVQYFRDVADESPIPIIIYNFPAPVGGIDLDSDTLTALAQHPNIAGTKLTCGNVGKASRLAQIPGFSVLGGGADLQTPFLFVGAVGTIPGIANILPSLCVQAFKAFESGDYKRCMELQANLAESDWCVIKSLVAGTKYALSKYYGYGGYGRRPIARPDDRIKQLFGESFDKFIALEQQAFKETEVKP</sequence>
<dbReference type="SUPFAM" id="SSF51569">
    <property type="entry name" value="Aldolase"/>
    <property type="match status" value="1"/>
</dbReference>
<keyword evidence="6" id="KW-1185">Reference proteome</keyword>
<proteinExistence type="inferred from homology"/>
<evidence type="ECO:0000256" key="3">
    <source>
        <dbReference type="PIRSR" id="PIRSR001365-1"/>
    </source>
</evidence>
<feature type="binding site" evidence="4">
    <location>
        <position position="215"/>
    </location>
    <ligand>
        <name>pyruvate</name>
        <dbReference type="ChEBI" id="CHEBI:15361"/>
    </ligand>
</feature>
<evidence type="ECO:0000256" key="4">
    <source>
        <dbReference type="PIRSR" id="PIRSR001365-2"/>
    </source>
</evidence>
<feature type="active site" description="Schiff-base intermediate with substrate" evidence="3">
    <location>
        <position position="175"/>
    </location>
</feature>
<dbReference type="CDD" id="cd00408">
    <property type="entry name" value="DHDPS-like"/>
    <property type="match status" value="1"/>
</dbReference>
<dbReference type="SMART" id="SM01130">
    <property type="entry name" value="DHDPS"/>
    <property type="match status" value="1"/>
</dbReference>
<dbReference type="EMBL" id="KV453843">
    <property type="protein sequence ID" value="ODV89231.1"/>
    <property type="molecule type" value="Genomic_DNA"/>
</dbReference>
<evidence type="ECO:0000313" key="6">
    <source>
        <dbReference type="Proteomes" id="UP000095023"/>
    </source>
</evidence>
<dbReference type="GO" id="GO:0008840">
    <property type="term" value="F:4-hydroxy-tetrahydrodipicolinate synthase activity"/>
    <property type="evidence" value="ECO:0007669"/>
    <property type="project" value="TreeGrafter"/>
</dbReference>
<dbReference type="Pfam" id="PF00701">
    <property type="entry name" value="DHDPS"/>
    <property type="match status" value="1"/>
</dbReference>
<dbReference type="InterPro" id="IPR013785">
    <property type="entry name" value="Aldolase_TIM"/>
</dbReference>
<keyword evidence="1 2" id="KW-0456">Lyase</keyword>
<dbReference type="PIRSF" id="PIRSF001365">
    <property type="entry name" value="DHDPS"/>
    <property type="match status" value="1"/>
</dbReference>
<comment type="similarity">
    <text evidence="2">Belongs to the DapA family.</text>
</comment>
<dbReference type="InterPro" id="IPR002220">
    <property type="entry name" value="DapA-like"/>
</dbReference>
<reference evidence="6" key="1">
    <citation type="submission" date="2016-02" db="EMBL/GenBank/DDBJ databases">
        <title>Comparative genomics of biotechnologically important yeasts.</title>
        <authorList>
            <consortium name="DOE Joint Genome Institute"/>
            <person name="Riley R."/>
            <person name="Haridas S."/>
            <person name="Wolfe K.H."/>
            <person name="Lopes M.R."/>
            <person name="Hittinger C.T."/>
            <person name="Goker M."/>
            <person name="Salamov A."/>
            <person name="Wisecaver J."/>
            <person name="Long T.M."/>
            <person name="Aerts A.L."/>
            <person name="Barry K."/>
            <person name="Choi C."/>
            <person name="Clum A."/>
            <person name="Coughlan A.Y."/>
            <person name="Deshpande S."/>
            <person name="Douglass A.P."/>
            <person name="Hanson S.J."/>
            <person name="Klenk H.-P."/>
            <person name="Labutti K."/>
            <person name="Lapidus A."/>
            <person name="Lindquist E."/>
            <person name="Lipzen A."/>
            <person name="Meier-Kolthoff J.P."/>
            <person name="Ohm R.A."/>
            <person name="Otillar R.P."/>
            <person name="Pangilinan J."/>
            <person name="Peng Y."/>
            <person name="Rokas A."/>
            <person name="Rosa C.A."/>
            <person name="Scheuner C."/>
            <person name="Sibirny A.A."/>
            <person name="Slot J.C."/>
            <person name="Stielow J.B."/>
            <person name="Sun H."/>
            <person name="Kurtzman C.P."/>
            <person name="Blackwell M."/>
            <person name="Jeffries T.W."/>
            <person name="Grigoriev I.V."/>
        </authorList>
    </citation>
    <scope>NUCLEOTIDE SEQUENCE [LARGE SCALE GENOMIC DNA]</scope>
    <source>
        <strain evidence="6">NRRL Y-17796</strain>
    </source>
</reference>